<proteinExistence type="predicted"/>
<accession>A0AAV6V7I0</accession>
<dbReference type="Proteomes" id="UP000827092">
    <property type="component" value="Unassembled WGS sequence"/>
</dbReference>
<comment type="caution">
    <text evidence="1">The sequence shown here is derived from an EMBL/GenBank/DDBJ whole genome shotgun (WGS) entry which is preliminary data.</text>
</comment>
<evidence type="ECO:0000313" key="2">
    <source>
        <dbReference type="Proteomes" id="UP000827092"/>
    </source>
</evidence>
<protein>
    <submittedName>
        <fullName evidence="1">Uncharacterized protein</fullName>
    </submittedName>
</protein>
<dbReference type="AlphaFoldDB" id="A0AAV6V7I0"/>
<name>A0AAV6V7I0_9ARAC</name>
<keyword evidence="2" id="KW-1185">Reference proteome</keyword>
<organism evidence="1 2">
    <name type="scientific">Oedothorax gibbosus</name>
    <dbReference type="NCBI Taxonomy" id="931172"/>
    <lineage>
        <taxon>Eukaryota</taxon>
        <taxon>Metazoa</taxon>
        <taxon>Ecdysozoa</taxon>
        <taxon>Arthropoda</taxon>
        <taxon>Chelicerata</taxon>
        <taxon>Arachnida</taxon>
        <taxon>Araneae</taxon>
        <taxon>Araneomorphae</taxon>
        <taxon>Entelegynae</taxon>
        <taxon>Araneoidea</taxon>
        <taxon>Linyphiidae</taxon>
        <taxon>Erigoninae</taxon>
        <taxon>Oedothorax</taxon>
    </lineage>
</organism>
<sequence length="69" mass="7882">MPDTADDNGKKNFIDLTSINFNCRLSKLGSPKAKKNAHSCEPSLLSTINILERIPKNRLKRPFKRKQRS</sequence>
<gene>
    <name evidence="1" type="ORF">JTE90_025318</name>
</gene>
<evidence type="ECO:0000313" key="1">
    <source>
        <dbReference type="EMBL" id="KAG8192053.1"/>
    </source>
</evidence>
<dbReference type="EMBL" id="JAFNEN010000146">
    <property type="protein sequence ID" value="KAG8192053.1"/>
    <property type="molecule type" value="Genomic_DNA"/>
</dbReference>
<reference evidence="1 2" key="1">
    <citation type="journal article" date="2022" name="Nat. Ecol. Evol.">
        <title>A masculinizing supergene underlies an exaggerated male reproductive morph in a spider.</title>
        <authorList>
            <person name="Hendrickx F."/>
            <person name="De Corte Z."/>
            <person name="Sonet G."/>
            <person name="Van Belleghem S.M."/>
            <person name="Kostlbacher S."/>
            <person name="Vangestel C."/>
        </authorList>
    </citation>
    <scope>NUCLEOTIDE SEQUENCE [LARGE SCALE GENOMIC DNA]</scope>
    <source>
        <strain evidence="1">W744_W776</strain>
    </source>
</reference>